<organism evidence="1">
    <name type="scientific">Marseillevirus sp</name>
    <dbReference type="NCBI Taxonomy" id="2809551"/>
    <lineage>
        <taxon>Viruses</taxon>
        <taxon>Varidnaviria</taxon>
        <taxon>Bamfordvirae</taxon>
        <taxon>Nucleocytoviricota</taxon>
        <taxon>Megaviricetes</taxon>
        <taxon>Pimascovirales</taxon>
        <taxon>Pimascovirales incertae sedis</taxon>
        <taxon>Marseilleviridae</taxon>
        <taxon>Marseillevirus</taxon>
    </lineage>
</organism>
<name>A0AA96EPR6_9VIRU</name>
<protein>
    <submittedName>
        <fullName evidence="1">Uncharacterized protein</fullName>
    </submittedName>
</protein>
<sequence>MWSLQTFYKNIFWSFFFACGKEMRLSVRLVNPGNSPATIFYILFEDGETSAWKLLQTKDCRVQAFLLSKSCRQTPV</sequence>
<proteinExistence type="predicted"/>
<gene>
    <name evidence="1" type="ORF">MarDSR_042</name>
</gene>
<dbReference type="EMBL" id="OR343189">
    <property type="protein sequence ID" value="WNL50081.1"/>
    <property type="molecule type" value="Genomic_DNA"/>
</dbReference>
<reference evidence="1" key="1">
    <citation type="submission" date="2023-07" db="EMBL/GenBank/DDBJ databases">
        <authorList>
            <person name="Xia Y."/>
        </authorList>
    </citation>
    <scope>NUCLEOTIDE SEQUENCE</scope>
    <source>
        <strain evidence="1">E</strain>
    </source>
</reference>
<accession>A0AA96EPR6</accession>
<evidence type="ECO:0000313" key="1">
    <source>
        <dbReference type="EMBL" id="WNL50081.1"/>
    </source>
</evidence>